<dbReference type="PROSITE" id="PS00941">
    <property type="entry name" value="CARBOXYLESTERASE_B_2"/>
    <property type="match status" value="1"/>
</dbReference>
<accession>A0A4P8HXS4</accession>
<keyword evidence="3" id="KW-0732">Signal</keyword>
<dbReference type="EMBL" id="CP040017">
    <property type="protein sequence ID" value="QCP13470.1"/>
    <property type="molecule type" value="Genomic_DNA"/>
</dbReference>
<name>A0A4P8HXS4_9BURK</name>
<dbReference type="PROSITE" id="PS00122">
    <property type="entry name" value="CARBOXYLESTERASE_B_1"/>
    <property type="match status" value="1"/>
</dbReference>
<dbReference type="PANTHER" id="PTHR11559">
    <property type="entry name" value="CARBOXYLESTERASE"/>
    <property type="match status" value="1"/>
</dbReference>
<evidence type="ECO:0000313" key="5">
    <source>
        <dbReference type="EMBL" id="MBB3223670.1"/>
    </source>
</evidence>
<dbReference type="EC" id="3.1.1.-" evidence="3"/>
<gene>
    <name evidence="6" type="ORF">FCL38_25805</name>
    <name evidence="5" type="ORF">FHS02_004516</name>
</gene>
<feature type="signal peptide" evidence="3">
    <location>
        <begin position="1"/>
        <end position="19"/>
    </location>
</feature>
<evidence type="ECO:0000313" key="7">
    <source>
        <dbReference type="Proteomes" id="UP000298763"/>
    </source>
</evidence>
<sequence length="516" mass="55227">MKQASAGILLAAATTLAHAAAPATTVKVEGGRIEGRIEDGVRAFRGIPFAAPPVGALRWQAPQPVRPWQGVRQAVEFGNRCMQLPLYSDMVFRSPGQSEDCLYLNVWAPANAGLGKKKGLPVLVYIYGGGLATGDGSEPRYEGAAMAKQGIVALTVNYRLGAFGFLAHPELTAESTHKASGNYGLMDQAAALAWVKKNIAAFGGDPQQVTIAGESAGSYSVSAQMIMPMSQGLFARAIGESGSVLGRRGAPPLADAEKQGAAFAQAAGFATLKELRAAPAEALLQAQARPGAPSFGIVTDGHVIDRPPLDSYAQGRQAKVPLLAGWNSQEMHAGAILDNQEPTPERFQAALQRFYGADPAVLAEAVRVYDYDVADAARDLASDRWIVYGTWKWIDLHAKAAPTWRYYYSRPRPATVDGRPAATGATHSAEIEYAMGNLDGNKVYAWTDEDRAVSRTMQGYFANFIKHGDPNGAGLPAWPLLTQPGASVMRIDVESGAYEPQDRARFEFHDRQAARQ</sequence>
<feature type="domain" description="Carboxylesterase type B" evidence="4">
    <location>
        <begin position="24"/>
        <end position="496"/>
    </location>
</feature>
<dbReference type="InterPro" id="IPR002018">
    <property type="entry name" value="CarbesteraseB"/>
</dbReference>
<dbReference type="RefSeq" id="WP_137316253.1">
    <property type="nucleotide sequence ID" value="NZ_CP040017.1"/>
</dbReference>
<dbReference type="OrthoDB" id="9775851at2"/>
<dbReference type="Proteomes" id="UP000298763">
    <property type="component" value="Chromosome"/>
</dbReference>
<keyword evidence="7" id="KW-1185">Reference proteome</keyword>
<evidence type="ECO:0000256" key="1">
    <source>
        <dbReference type="ARBA" id="ARBA00005964"/>
    </source>
</evidence>
<keyword evidence="2 3" id="KW-0378">Hydrolase</keyword>
<protein>
    <recommendedName>
        <fullName evidence="3">Carboxylic ester hydrolase</fullName>
        <ecNumber evidence="3">3.1.1.-</ecNumber>
    </recommendedName>
</protein>
<feature type="chain" id="PRO_5031677305" description="Carboxylic ester hydrolase" evidence="3">
    <location>
        <begin position="20"/>
        <end position="516"/>
    </location>
</feature>
<evidence type="ECO:0000313" key="8">
    <source>
        <dbReference type="Proteomes" id="UP000584325"/>
    </source>
</evidence>
<evidence type="ECO:0000259" key="4">
    <source>
        <dbReference type="Pfam" id="PF00135"/>
    </source>
</evidence>
<dbReference type="Proteomes" id="UP000584325">
    <property type="component" value="Unassembled WGS sequence"/>
</dbReference>
<reference evidence="6 7" key="1">
    <citation type="submission" date="2019-05" db="EMBL/GenBank/DDBJ databases">
        <title>Draft Genome Sequences of Six Type Strains of the Genus Massilia.</title>
        <authorList>
            <person name="Miess H."/>
            <person name="Frediansyhah A."/>
            <person name="Gross H."/>
        </authorList>
    </citation>
    <scope>NUCLEOTIDE SEQUENCE [LARGE SCALE GENOMIC DNA]</scope>
    <source>
        <strain evidence="6 7">DSMZ 26121</strain>
    </source>
</reference>
<dbReference type="InterPro" id="IPR050309">
    <property type="entry name" value="Type-B_Carboxylest/Lipase"/>
</dbReference>
<proteinExistence type="inferred from homology"/>
<evidence type="ECO:0000313" key="6">
    <source>
        <dbReference type="EMBL" id="QCP13470.1"/>
    </source>
</evidence>
<dbReference type="EMBL" id="JACHXS010000009">
    <property type="protein sequence ID" value="MBB3223670.1"/>
    <property type="molecule type" value="Genomic_DNA"/>
</dbReference>
<dbReference type="InterPro" id="IPR019819">
    <property type="entry name" value="Carboxylesterase_B_CS"/>
</dbReference>
<evidence type="ECO:0000256" key="2">
    <source>
        <dbReference type="ARBA" id="ARBA00022801"/>
    </source>
</evidence>
<dbReference type="Pfam" id="PF00135">
    <property type="entry name" value="COesterase"/>
    <property type="match status" value="1"/>
</dbReference>
<organism evidence="5 8">
    <name type="scientific">Pseudoduganella umbonata</name>
    <dbReference type="NCBI Taxonomy" id="864828"/>
    <lineage>
        <taxon>Bacteria</taxon>
        <taxon>Pseudomonadati</taxon>
        <taxon>Pseudomonadota</taxon>
        <taxon>Betaproteobacteria</taxon>
        <taxon>Burkholderiales</taxon>
        <taxon>Oxalobacteraceae</taxon>
        <taxon>Telluria group</taxon>
        <taxon>Pseudoduganella</taxon>
    </lineage>
</organism>
<dbReference type="AlphaFoldDB" id="A0A4P8HXS4"/>
<dbReference type="Gene3D" id="3.40.50.1820">
    <property type="entry name" value="alpha/beta hydrolase"/>
    <property type="match status" value="1"/>
</dbReference>
<dbReference type="GO" id="GO:0016787">
    <property type="term" value="F:hydrolase activity"/>
    <property type="evidence" value="ECO:0007669"/>
    <property type="project" value="UniProtKB-KW"/>
</dbReference>
<evidence type="ECO:0000256" key="3">
    <source>
        <dbReference type="RuleBase" id="RU361235"/>
    </source>
</evidence>
<dbReference type="InterPro" id="IPR029058">
    <property type="entry name" value="AB_hydrolase_fold"/>
</dbReference>
<comment type="similarity">
    <text evidence="1 3">Belongs to the type-B carboxylesterase/lipase family.</text>
</comment>
<reference evidence="5 8" key="2">
    <citation type="submission" date="2020-08" db="EMBL/GenBank/DDBJ databases">
        <title>Genomic Encyclopedia of Type Strains, Phase III (KMG-III): the genomes of soil and plant-associated and newly described type strains.</title>
        <authorList>
            <person name="Whitman W."/>
        </authorList>
    </citation>
    <scope>NUCLEOTIDE SEQUENCE [LARGE SCALE GENOMIC DNA]</scope>
    <source>
        <strain evidence="5 8">CECT 7753</strain>
    </source>
</reference>
<dbReference type="SUPFAM" id="SSF53474">
    <property type="entry name" value="alpha/beta-Hydrolases"/>
    <property type="match status" value="1"/>
</dbReference>
<dbReference type="InterPro" id="IPR019826">
    <property type="entry name" value="Carboxylesterase_B_AS"/>
</dbReference>